<dbReference type="SUPFAM" id="SSF48452">
    <property type="entry name" value="TPR-like"/>
    <property type="match status" value="2"/>
</dbReference>
<dbReference type="PANTHER" id="PTHR35807:SF1">
    <property type="entry name" value="TRANSCRIPTIONAL REGULATOR REDD"/>
    <property type="match status" value="1"/>
</dbReference>
<evidence type="ECO:0000256" key="3">
    <source>
        <dbReference type="ARBA" id="ARBA00023015"/>
    </source>
</evidence>
<keyword evidence="5" id="KW-0804">Transcription</keyword>
<dbReference type="Gene3D" id="3.40.50.300">
    <property type="entry name" value="P-loop containing nucleotide triphosphate hydrolases"/>
    <property type="match status" value="1"/>
</dbReference>
<dbReference type="OrthoDB" id="3860705at2"/>
<evidence type="ECO:0000256" key="6">
    <source>
        <dbReference type="PROSITE-ProRule" id="PRU01091"/>
    </source>
</evidence>
<keyword evidence="2" id="KW-0902">Two-component regulatory system</keyword>
<organism evidence="8 9">
    <name type="scientific">Streptomyces luteoverticillatus</name>
    <name type="common">Streptoverticillium luteoverticillatus</name>
    <dbReference type="NCBI Taxonomy" id="66425"/>
    <lineage>
        <taxon>Bacteria</taxon>
        <taxon>Bacillati</taxon>
        <taxon>Actinomycetota</taxon>
        <taxon>Actinomycetes</taxon>
        <taxon>Kitasatosporales</taxon>
        <taxon>Streptomycetaceae</taxon>
        <taxon>Streptomyces</taxon>
    </lineage>
</organism>
<dbReference type="Pfam" id="PF00931">
    <property type="entry name" value="NB-ARC"/>
    <property type="match status" value="1"/>
</dbReference>
<dbReference type="Pfam" id="PF03704">
    <property type="entry name" value="BTAD"/>
    <property type="match status" value="1"/>
</dbReference>
<dbReference type="Pfam" id="PF00486">
    <property type="entry name" value="Trans_reg_C"/>
    <property type="match status" value="1"/>
</dbReference>
<dbReference type="PRINTS" id="PR00364">
    <property type="entry name" value="DISEASERSIST"/>
</dbReference>
<dbReference type="InterPro" id="IPR011990">
    <property type="entry name" value="TPR-like_helical_dom_sf"/>
</dbReference>
<dbReference type="Proteomes" id="UP000267900">
    <property type="component" value="Chromosome"/>
</dbReference>
<keyword evidence="3" id="KW-0805">Transcription regulation</keyword>
<dbReference type="InterPro" id="IPR001867">
    <property type="entry name" value="OmpR/PhoB-type_DNA-bd"/>
</dbReference>
<dbReference type="InterPro" id="IPR016032">
    <property type="entry name" value="Sig_transdc_resp-reg_C-effctor"/>
</dbReference>
<dbReference type="SUPFAM" id="SSF52540">
    <property type="entry name" value="P-loop containing nucleoside triphosphate hydrolases"/>
    <property type="match status" value="1"/>
</dbReference>
<dbReference type="SMART" id="SM00028">
    <property type="entry name" value="TPR"/>
    <property type="match status" value="4"/>
</dbReference>
<comment type="similarity">
    <text evidence="1">Belongs to the AfsR/DnrI/RedD regulatory family.</text>
</comment>
<gene>
    <name evidence="8" type="ORF">EKH77_29025</name>
</gene>
<dbReference type="AlphaFoldDB" id="A0A3Q9G055"/>
<dbReference type="SUPFAM" id="SSF46894">
    <property type="entry name" value="C-terminal effector domain of the bipartite response regulators"/>
    <property type="match status" value="1"/>
</dbReference>
<dbReference type="Gene3D" id="1.25.40.10">
    <property type="entry name" value="Tetratricopeptide repeat domain"/>
    <property type="match status" value="2"/>
</dbReference>
<dbReference type="GO" id="GO:0003677">
    <property type="term" value="F:DNA binding"/>
    <property type="evidence" value="ECO:0007669"/>
    <property type="project" value="UniProtKB-UniRule"/>
</dbReference>
<dbReference type="CDD" id="cd15831">
    <property type="entry name" value="BTAD"/>
    <property type="match status" value="1"/>
</dbReference>
<dbReference type="GO" id="GO:0043531">
    <property type="term" value="F:ADP binding"/>
    <property type="evidence" value="ECO:0007669"/>
    <property type="project" value="InterPro"/>
</dbReference>
<dbReference type="InterPro" id="IPR005158">
    <property type="entry name" value="BTAD"/>
</dbReference>
<dbReference type="InterPro" id="IPR002182">
    <property type="entry name" value="NB-ARC"/>
</dbReference>
<dbReference type="InterPro" id="IPR051677">
    <property type="entry name" value="AfsR-DnrI-RedD_regulator"/>
</dbReference>
<evidence type="ECO:0000313" key="9">
    <source>
        <dbReference type="Proteomes" id="UP000267900"/>
    </source>
</evidence>
<dbReference type="Gene3D" id="1.10.10.10">
    <property type="entry name" value="Winged helix-like DNA-binding domain superfamily/Winged helix DNA-binding domain"/>
    <property type="match status" value="1"/>
</dbReference>
<dbReference type="InterPro" id="IPR036388">
    <property type="entry name" value="WH-like_DNA-bd_sf"/>
</dbReference>
<proteinExistence type="inferred from homology"/>
<accession>A0A3Q9G055</accession>
<dbReference type="SMART" id="SM00862">
    <property type="entry name" value="Trans_reg_C"/>
    <property type="match status" value="1"/>
</dbReference>
<sequence length="886" mass="93406">MNGDGANMTGTDIGGLRFAVLGRMRAWRGDEALELGSPQQRTFLAELLLREGRAASAAEIVDALWGAEPPPRAVGTVRTYASRLRKLLEPERAPGTPSRVLVSVSGGYVLRVPREALDAARFQDQVAAAARARAAGRPREARELLRSALALWSDEPLLGLPGPRVPARRAHLCDQRLMAFEARLELDLELGDPDAALRELADLAARHPLHERLSALHILALHQGGRRADALAVYEETRRVLAEHMGLEPGRELTEARRRLLTADTDAGATPDGPHEPVRPARLPGGLADFTGRAAAVEEVCAALITGEATVVVSGPSGVGKSVLAVHAAHRVREHFPDGRLYADLREPDGRPAPTAAVLGTFLHALGVAAADVPDGEAERAALLRRLLAGRRVLMVLDNAEDTGRARPFLPAPPGCAVLLTSRAKPAGLPHARLTDLGALTPEEAHALLARVAGEDRVAAEPGAAAELVEACGRLPVAVRIAADRLAARPSWTLGAFVERLADDGRCLAELRTAGMSAEEALAPAYDRLDAHRRRALALLALAEGPGFSSHTAAALLGVPEDEAEPLCESLVDASLLESPAPGRYRFPCLFRLLVRERAGTALPPAERAAALRRLLESAAARARAATGPGAAGDRLLAEAPELLAAAEAAADTGTDDVALAVDLLCALAGLLAYGAYERELERVAPALARTALRLADDRSAGRAYAVLARVHASAGRFEELAAACREALTLSRAEADAPTAADCLVLLARYAVHTGCPGEAYEALAEARAAYRACGDRAGEADVAGALAEAHLALGRTDRALAAAELCLAVHRRRGTGHPVAAGLYRLGRVLARAGRAEEAAGRYAEALDLFRVQGNRLWEGHTLLRLAEIRPDTGRDAGVDLLNA</sequence>
<keyword evidence="4 6" id="KW-0238">DNA-binding</keyword>
<evidence type="ECO:0000256" key="2">
    <source>
        <dbReference type="ARBA" id="ARBA00023012"/>
    </source>
</evidence>
<dbReference type="PANTHER" id="PTHR35807">
    <property type="entry name" value="TRANSCRIPTIONAL REGULATOR REDD-RELATED"/>
    <property type="match status" value="1"/>
</dbReference>
<evidence type="ECO:0000256" key="1">
    <source>
        <dbReference type="ARBA" id="ARBA00005820"/>
    </source>
</evidence>
<evidence type="ECO:0000259" key="7">
    <source>
        <dbReference type="PROSITE" id="PS51755"/>
    </source>
</evidence>
<dbReference type="InterPro" id="IPR027417">
    <property type="entry name" value="P-loop_NTPase"/>
</dbReference>
<feature type="DNA-binding region" description="OmpR/PhoB-type" evidence="6">
    <location>
        <begin position="8"/>
        <end position="112"/>
    </location>
</feature>
<feature type="domain" description="OmpR/PhoB-type" evidence="7">
    <location>
        <begin position="8"/>
        <end position="112"/>
    </location>
</feature>
<dbReference type="GO" id="GO:0000160">
    <property type="term" value="P:phosphorelay signal transduction system"/>
    <property type="evidence" value="ECO:0007669"/>
    <property type="project" value="UniProtKB-KW"/>
</dbReference>
<evidence type="ECO:0000256" key="4">
    <source>
        <dbReference type="ARBA" id="ARBA00023125"/>
    </source>
</evidence>
<evidence type="ECO:0000256" key="5">
    <source>
        <dbReference type="ARBA" id="ARBA00023163"/>
    </source>
</evidence>
<name>A0A3Q9G055_STRLT</name>
<keyword evidence="9" id="KW-1185">Reference proteome</keyword>
<dbReference type="EMBL" id="CP034587">
    <property type="protein sequence ID" value="AZQ74710.1"/>
    <property type="molecule type" value="Genomic_DNA"/>
</dbReference>
<dbReference type="PROSITE" id="PS51755">
    <property type="entry name" value="OMPR_PHOB"/>
    <property type="match status" value="1"/>
</dbReference>
<dbReference type="GO" id="GO:0006355">
    <property type="term" value="P:regulation of DNA-templated transcription"/>
    <property type="evidence" value="ECO:0007669"/>
    <property type="project" value="InterPro"/>
</dbReference>
<reference evidence="8 9" key="1">
    <citation type="submission" date="2018-12" db="EMBL/GenBank/DDBJ databases">
        <title>The whole draft genome of Streptomyce luteoverticillatus CGMCC 15060.</title>
        <authorList>
            <person name="Feng Z."/>
            <person name="Chen G."/>
            <person name="Zhang J."/>
            <person name="Zhu H."/>
            <person name="Yu X."/>
            <person name="Zhang W."/>
            <person name="Zhang X."/>
        </authorList>
    </citation>
    <scope>NUCLEOTIDE SEQUENCE [LARGE SCALE GENOMIC DNA]</scope>
    <source>
        <strain evidence="8 9">CGMCC 15060</strain>
    </source>
</reference>
<dbReference type="InterPro" id="IPR019734">
    <property type="entry name" value="TPR_rpt"/>
</dbReference>
<evidence type="ECO:0000313" key="8">
    <source>
        <dbReference type="EMBL" id="AZQ74710.1"/>
    </source>
</evidence>
<dbReference type="RefSeq" id="WP_126917212.1">
    <property type="nucleotide sequence ID" value="NZ_CP034587.1"/>
</dbReference>
<dbReference type="SMART" id="SM01043">
    <property type="entry name" value="BTAD"/>
    <property type="match status" value="1"/>
</dbReference>
<protein>
    <submittedName>
        <fullName evidence="8">AfsR/SARP family transcriptional regulator</fullName>
    </submittedName>
</protein>